<feature type="transmembrane region" description="Helical" evidence="1">
    <location>
        <begin position="9"/>
        <end position="26"/>
    </location>
</feature>
<name>A0ABU6KMN4_9BACI</name>
<keyword evidence="1" id="KW-0812">Transmembrane</keyword>
<dbReference type="InterPro" id="IPR053154">
    <property type="entry name" value="c-di-AMP_regulator"/>
</dbReference>
<evidence type="ECO:0000313" key="2">
    <source>
        <dbReference type="EMBL" id="MEC5425824.1"/>
    </source>
</evidence>
<proteinExistence type="predicted"/>
<accession>A0ABU6KMN4</accession>
<dbReference type="EMBL" id="JARZFX010000020">
    <property type="protein sequence ID" value="MEC5425824.1"/>
    <property type="molecule type" value="Genomic_DNA"/>
</dbReference>
<dbReference type="Gene3D" id="2.170.120.30">
    <property type="match status" value="2"/>
</dbReference>
<dbReference type="Gene3D" id="2.170.120.40">
    <property type="entry name" value="YbbR-like domain"/>
    <property type="match status" value="2"/>
</dbReference>
<dbReference type="InterPro" id="IPR012505">
    <property type="entry name" value="YbbR"/>
</dbReference>
<comment type="caution">
    <text evidence="2">The sequence shown here is derived from an EMBL/GenBank/DDBJ whole genome shotgun (WGS) entry which is preliminary data.</text>
</comment>
<dbReference type="Proteomes" id="UP001335737">
    <property type="component" value="Unassembled WGS sequence"/>
</dbReference>
<evidence type="ECO:0000256" key="1">
    <source>
        <dbReference type="SAM" id="Phobius"/>
    </source>
</evidence>
<protein>
    <submittedName>
        <fullName evidence="2">CdaR family protein</fullName>
    </submittedName>
</protein>
<dbReference type="PANTHER" id="PTHR37804:SF1">
    <property type="entry name" value="CDAA REGULATORY PROTEIN CDAR"/>
    <property type="match status" value="1"/>
</dbReference>
<reference evidence="2 3" key="1">
    <citation type="journal article" date="2024" name="Int. J. Syst. Evol. Microbiol.">
        <title>Virgibacillus tibetensis sp. nov., isolated from salt lake on the Tibetan Plateau of China.</title>
        <authorList>
            <person name="Phurbu D."/>
            <person name="Liu Z.-X."/>
            <person name="Wang R."/>
            <person name="Zheng Y.-Y."/>
            <person name="Liu H.-C."/>
            <person name="Zhou Y.-G."/>
            <person name="Yu Y.-J."/>
            <person name="Li A.-H."/>
        </authorList>
    </citation>
    <scope>NUCLEOTIDE SEQUENCE [LARGE SCALE GENOMIC DNA]</scope>
    <source>
        <strain evidence="2 3">C22-A2</strain>
    </source>
</reference>
<keyword evidence="3" id="KW-1185">Reference proteome</keyword>
<dbReference type="RefSeq" id="WP_327609359.1">
    <property type="nucleotide sequence ID" value="NZ_JARZFX010000020.1"/>
</dbReference>
<gene>
    <name evidence="2" type="ORF">QGM71_20415</name>
</gene>
<keyword evidence="1" id="KW-1133">Transmembrane helix</keyword>
<evidence type="ECO:0000313" key="3">
    <source>
        <dbReference type="Proteomes" id="UP001335737"/>
    </source>
</evidence>
<sequence>MDSWFERKWFVRLIALSFAVILYVFVNVEIDKSQTDSTFFPGRAEEMQTLDDVPVNIRMDDGDYVVSGVPEYVSVSLEGTPSVLTPVVRQRNFEVYVDLEGLEEGDHVVEIEHSNISKELSVYIEPKTIEVTIEERATEEFEVNVDFINENQLVEGYEIGDFQVNPTTVTITSSRSVIEQIGIVKVFVDLNGLDRSINNREVPVNVYDNQGNELNVRVEPENVIVSAEIDNPSKTVPVNVSTTGELPDGYSLTSISANVDEVEVFATSNVLGDIDGIETEDIDLSSITESGTIDVNLALPDGSSVPGSETIEVTIEVEQTRVIDDITIDVEEQEDGQDITFTEPADSEMSLTVVGTEASVRELTADDFRIFINVSGLEEGQHSIPVFIEGPDDITTTVEFEEVTINIL</sequence>
<keyword evidence="1" id="KW-0472">Membrane</keyword>
<organism evidence="2 3">
    <name type="scientific">Virgibacillus tibetensis</name>
    <dbReference type="NCBI Taxonomy" id="3042313"/>
    <lineage>
        <taxon>Bacteria</taxon>
        <taxon>Bacillati</taxon>
        <taxon>Bacillota</taxon>
        <taxon>Bacilli</taxon>
        <taxon>Bacillales</taxon>
        <taxon>Bacillaceae</taxon>
        <taxon>Virgibacillus</taxon>
    </lineage>
</organism>
<dbReference type="PANTHER" id="PTHR37804">
    <property type="entry name" value="CDAA REGULATORY PROTEIN CDAR"/>
    <property type="match status" value="1"/>
</dbReference>
<dbReference type="Pfam" id="PF07949">
    <property type="entry name" value="YbbR"/>
    <property type="match status" value="3"/>
</dbReference>